<evidence type="ECO:0000256" key="1">
    <source>
        <dbReference type="ARBA" id="ARBA00003822"/>
    </source>
</evidence>
<dbReference type="InterPro" id="IPR036901">
    <property type="entry name" value="Asp/Orn_carbamoylTrfase_sf"/>
</dbReference>
<dbReference type="GO" id="GO:0016597">
    <property type="term" value="F:amino acid binding"/>
    <property type="evidence" value="ECO:0007669"/>
    <property type="project" value="InterPro"/>
</dbReference>
<dbReference type="Proteomes" id="UP000267464">
    <property type="component" value="Unassembled WGS sequence"/>
</dbReference>
<dbReference type="GO" id="GO:0019240">
    <property type="term" value="P:citrulline biosynthetic process"/>
    <property type="evidence" value="ECO:0007669"/>
    <property type="project" value="TreeGrafter"/>
</dbReference>
<dbReference type="PANTHER" id="PTHR45753:SF3">
    <property type="entry name" value="ORNITHINE TRANSCARBAMYLASE, MITOCHONDRIAL"/>
    <property type="match status" value="1"/>
</dbReference>
<organism evidence="4 5">
    <name type="scientific">Piscinibacter terrae</name>
    <dbReference type="NCBI Taxonomy" id="2496871"/>
    <lineage>
        <taxon>Bacteria</taxon>
        <taxon>Pseudomonadati</taxon>
        <taxon>Pseudomonadota</taxon>
        <taxon>Betaproteobacteria</taxon>
        <taxon>Burkholderiales</taxon>
        <taxon>Sphaerotilaceae</taxon>
        <taxon>Piscinibacter</taxon>
    </lineage>
</organism>
<keyword evidence="5" id="KW-1185">Reference proteome</keyword>
<dbReference type="InterPro" id="IPR006132">
    <property type="entry name" value="Asp/Orn_carbamoyltranf_P-bd"/>
</dbReference>
<dbReference type="GO" id="GO:0004585">
    <property type="term" value="F:ornithine carbamoyltransferase activity"/>
    <property type="evidence" value="ECO:0007669"/>
    <property type="project" value="TreeGrafter"/>
</dbReference>
<dbReference type="EMBL" id="QUSW01000001">
    <property type="protein sequence ID" value="RQP25736.1"/>
    <property type="molecule type" value="Genomic_DNA"/>
</dbReference>
<dbReference type="OrthoDB" id="9802587at2"/>
<name>A0A3N7HWF6_9BURK</name>
<dbReference type="PANTHER" id="PTHR45753">
    <property type="entry name" value="ORNITHINE CARBAMOYLTRANSFERASE, MITOCHONDRIAL"/>
    <property type="match status" value="1"/>
</dbReference>
<evidence type="ECO:0000313" key="4">
    <source>
        <dbReference type="EMBL" id="RQP25736.1"/>
    </source>
</evidence>
<keyword evidence="2 4" id="KW-0808">Transferase</keyword>
<sequence>MNLIGLADLTRQDVRDLWASVRSPAVPLGGNVAWSFEGNGIRTRTTFIQAFRELGLSFVELPNFLKTGERARDLAGYLDPFYDVYVIRESNHARLAEFAAASKRPVVNAMSSEGHPCEVLTDAYFIDSSIKPLEEARICLWGPPTNVMRSWHELAQVMGFTVIHACDPRWHEAKANVQFTAYCEQPMDVVITDAWPAGADDAAWSLTTAHLALMGQPRLLPTPPFSIGRELAFDPLAWPGFTGYAQKELLLPVHRAILQQAMSRP</sequence>
<comment type="caution">
    <text evidence="4">The sequence shown here is derived from an EMBL/GenBank/DDBJ whole genome shotgun (WGS) entry which is preliminary data.</text>
</comment>
<dbReference type="GO" id="GO:0042450">
    <property type="term" value="P:L-arginine biosynthetic process via ornithine"/>
    <property type="evidence" value="ECO:0007669"/>
    <property type="project" value="TreeGrafter"/>
</dbReference>
<comment type="function">
    <text evidence="1">Reversibly catalyzes the transfer of the carbamoyl group from carbamoyl phosphate (CP) to the N(epsilon) atom of ornithine (ORN) to produce L-citrulline.</text>
</comment>
<evidence type="ECO:0000259" key="3">
    <source>
        <dbReference type="Pfam" id="PF02729"/>
    </source>
</evidence>
<gene>
    <name evidence="4" type="ORF">DZC73_01295</name>
</gene>
<dbReference type="Pfam" id="PF02729">
    <property type="entry name" value="OTCace_N"/>
    <property type="match status" value="1"/>
</dbReference>
<feature type="domain" description="Aspartate/ornithine carbamoyltransferase carbamoyl-P binding" evidence="3">
    <location>
        <begin position="28"/>
        <end position="126"/>
    </location>
</feature>
<evidence type="ECO:0000256" key="2">
    <source>
        <dbReference type="ARBA" id="ARBA00022679"/>
    </source>
</evidence>
<accession>A0A3N7HWF6</accession>
<reference evidence="4 5" key="2">
    <citation type="submission" date="2018-12" db="EMBL/GenBank/DDBJ databases">
        <title>Rhizobacter gummiphilus sp. nov., a rubber-degrading bacterium isolated from the soil of a botanical garden in Japan.</title>
        <authorList>
            <person name="Shunsuke S.S."/>
        </authorList>
    </citation>
    <scope>NUCLEOTIDE SEQUENCE [LARGE SCALE GENOMIC DNA]</scope>
    <source>
        <strain evidence="4 5">S-16</strain>
    </source>
</reference>
<dbReference type="AlphaFoldDB" id="A0A3N7HWF6"/>
<protein>
    <submittedName>
        <fullName evidence="4">Ornithine carbamoyltransferase</fullName>
    </submittedName>
</protein>
<dbReference type="SUPFAM" id="SSF53671">
    <property type="entry name" value="Aspartate/ornithine carbamoyltransferase"/>
    <property type="match status" value="1"/>
</dbReference>
<dbReference type="Gene3D" id="3.40.50.1370">
    <property type="entry name" value="Aspartate/ornithine carbamoyltransferase"/>
    <property type="match status" value="2"/>
</dbReference>
<dbReference type="RefSeq" id="WP_124538391.1">
    <property type="nucleotide sequence ID" value="NZ_QUSW01000001.1"/>
</dbReference>
<reference evidence="4 5" key="1">
    <citation type="submission" date="2018-08" db="EMBL/GenBank/DDBJ databases">
        <authorList>
            <person name="Khan S.A."/>
            <person name="Jeon C.O."/>
            <person name="Chun B.H."/>
            <person name="Jeong S.E."/>
        </authorList>
    </citation>
    <scope>NUCLEOTIDE SEQUENCE [LARGE SCALE GENOMIC DNA]</scope>
    <source>
        <strain evidence="4 5">S-16</strain>
    </source>
</reference>
<proteinExistence type="predicted"/>
<evidence type="ECO:0000313" key="5">
    <source>
        <dbReference type="Proteomes" id="UP000267464"/>
    </source>
</evidence>